<dbReference type="Gene3D" id="3.10.20.370">
    <property type="match status" value="1"/>
</dbReference>
<organism evidence="11 12">
    <name type="scientific">Trichonephila clavipes</name>
    <name type="common">Golden silk orbweaver</name>
    <name type="synonym">Nephila clavipes</name>
    <dbReference type="NCBI Taxonomy" id="2585209"/>
    <lineage>
        <taxon>Eukaryota</taxon>
        <taxon>Metazoa</taxon>
        <taxon>Ecdysozoa</taxon>
        <taxon>Arthropoda</taxon>
        <taxon>Chelicerata</taxon>
        <taxon>Arachnida</taxon>
        <taxon>Araneae</taxon>
        <taxon>Araneomorphae</taxon>
        <taxon>Entelegynae</taxon>
        <taxon>Araneoidea</taxon>
        <taxon>Nephilidae</taxon>
        <taxon>Trichonephila</taxon>
    </lineage>
</organism>
<dbReference type="CDD" id="cd01647">
    <property type="entry name" value="RT_LTR"/>
    <property type="match status" value="1"/>
</dbReference>
<evidence type="ECO:0000256" key="9">
    <source>
        <dbReference type="ARBA" id="ARBA00023268"/>
    </source>
</evidence>
<evidence type="ECO:0000256" key="2">
    <source>
        <dbReference type="ARBA" id="ARBA00022670"/>
    </source>
</evidence>
<evidence type="ECO:0000256" key="4">
    <source>
        <dbReference type="ARBA" id="ARBA00022695"/>
    </source>
</evidence>
<name>A0A8X6T147_TRICX</name>
<sequence>MHSKFEDITLFGLQSQLESDQKIIAKTNVSLSPRTECIIPGLVAENRKFRFDVIDYPDPGSLKAGVLIASSVVDLLNSVIPVRIANISDRTRTIQEGEVIAACVPVTCVDRKCNTQDLSSENLVKDLLQNTDLDEKQRCAAGGLITEFQSLFSRTSEDFGRTRLTKHRIDTGEHPPIKQHPRRLPFAKQEEVQRLINDMKNNDDIEPSSRPWASPIVLVRKKDGSTRFCVDYRWLNDVTKKDSYPLPRIDDTLDTLAGNTWFSTLDLKSGYWQVELHPDDKEKTAFTAGQGLWQFKVMPFGLCNAPATFERLMETVLGGLSYETCLVYLDDIIIVVRSFEEHLKNIRHVLQKLKEANLKLNPSKCHLFRREVTYLGHIISAEGVQTEPDKISAVKDWNCPTNVHQLRSFLGLCTYYRKFVKNFSTIARPLHKLTEAKQKFIWTVDFNNAFNKLKDALTSAPILAYPEIGKQFILDTGASHESIGTVFSQEIDGQERVSAYFSKCLSKPERNYCVTRKELLVIVKAVEHFHPYLYGRKFLLRTDHISLTLLLNFKNSEGQIARWIQRLQ</sequence>
<keyword evidence="9" id="KW-0511">Multifunctional enzyme</keyword>
<evidence type="ECO:0000256" key="8">
    <source>
        <dbReference type="ARBA" id="ARBA00022918"/>
    </source>
</evidence>
<keyword evidence="5" id="KW-0540">Nuclease</keyword>
<evidence type="ECO:0000313" key="12">
    <source>
        <dbReference type="Proteomes" id="UP000887159"/>
    </source>
</evidence>
<dbReference type="SUPFAM" id="SSF56672">
    <property type="entry name" value="DNA/RNA polymerases"/>
    <property type="match status" value="1"/>
</dbReference>
<keyword evidence="7" id="KW-0378">Hydrolase</keyword>
<dbReference type="GO" id="GO:0006508">
    <property type="term" value="P:proteolysis"/>
    <property type="evidence" value="ECO:0007669"/>
    <property type="project" value="UniProtKB-KW"/>
</dbReference>
<dbReference type="Pfam" id="PF17919">
    <property type="entry name" value="RT_RNaseH_2"/>
    <property type="match status" value="1"/>
</dbReference>
<evidence type="ECO:0000256" key="6">
    <source>
        <dbReference type="ARBA" id="ARBA00022759"/>
    </source>
</evidence>
<keyword evidence="2" id="KW-0645">Protease</keyword>
<dbReference type="Gene3D" id="3.10.10.10">
    <property type="entry name" value="HIV Type 1 Reverse Transcriptase, subunit A, domain 1"/>
    <property type="match status" value="1"/>
</dbReference>
<dbReference type="Proteomes" id="UP000887159">
    <property type="component" value="Unassembled WGS sequence"/>
</dbReference>
<dbReference type="EMBL" id="BMAU01021351">
    <property type="protein sequence ID" value="GFY19212.1"/>
    <property type="molecule type" value="Genomic_DNA"/>
</dbReference>
<dbReference type="GO" id="GO:0004519">
    <property type="term" value="F:endonuclease activity"/>
    <property type="evidence" value="ECO:0007669"/>
    <property type="project" value="UniProtKB-KW"/>
</dbReference>
<dbReference type="AlphaFoldDB" id="A0A8X6T147"/>
<dbReference type="PANTHER" id="PTHR37984">
    <property type="entry name" value="PROTEIN CBG26694"/>
    <property type="match status" value="1"/>
</dbReference>
<dbReference type="InterPro" id="IPR043128">
    <property type="entry name" value="Rev_trsase/Diguanyl_cyclase"/>
</dbReference>
<reference evidence="11" key="1">
    <citation type="submission" date="2020-08" db="EMBL/GenBank/DDBJ databases">
        <title>Multicomponent nature underlies the extraordinary mechanical properties of spider dragline silk.</title>
        <authorList>
            <person name="Kono N."/>
            <person name="Nakamura H."/>
            <person name="Mori M."/>
            <person name="Yoshida Y."/>
            <person name="Ohtoshi R."/>
            <person name="Malay A.D."/>
            <person name="Moran D.A.P."/>
            <person name="Tomita M."/>
            <person name="Numata K."/>
            <person name="Arakawa K."/>
        </authorList>
    </citation>
    <scope>NUCLEOTIDE SEQUENCE</scope>
</reference>
<keyword evidence="3" id="KW-0808">Transferase</keyword>
<feature type="domain" description="Reverse transcriptase" evidence="10">
    <location>
        <begin position="200"/>
        <end position="379"/>
    </location>
</feature>
<proteinExistence type="predicted"/>
<keyword evidence="12" id="KW-1185">Reference proteome</keyword>
<dbReference type="GO" id="GO:0003964">
    <property type="term" value="F:RNA-directed DNA polymerase activity"/>
    <property type="evidence" value="ECO:0007669"/>
    <property type="project" value="UniProtKB-KW"/>
</dbReference>
<dbReference type="InterPro" id="IPR041577">
    <property type="entry name" value="RT_RNaseH_2"/>
</dbReference>
<dbReference type="EC" id="2.7.7.49" evidence="1"/>
<keyword evidence="4" id="KW-0548">Nucleotidyltransferase</keyword>
<dbReference type="InterPro" id="IPR043502">
    <property type="entry name" value="DNA/RNA_pol_sf"/>
</dbReference>
<dbReference type="FunFam" id="3.10.20.370:FF:000001">
    <property type="entry name" value="Retrovirus-related Pol polyprotein from transposon 17.6-like protein"/>
    <property type="match status" value="1"/>
</dbReference>
<dbReference type="PANTHER" id="PTHR37984:SF5">
    <property type="entry name" value="PROTEIN NYNRIN-LIKE"/>
    <property type="match status" value="1"/>
</dbReference>
<protein>
    <recommendedName>
        <fullName evidence="1">RNA-directed DNA polymerase</fullName>
        <ecNumber evidence="1">2.7.7.49</ecNumber>
    </recommendedName>
</protein>
<dbReference type="Gene3D" id="3.30.70.270">
    <property type="match status" value="2"/>
</dbReference>
<dbReference type="InterPro" id="IPR000477">
    <property type="entry name" value="RT_dom"/>
</dbReference>
<dbReference type="FunFam" id="3.10.10.10:FF:000007">
    <property type="entry name" value="Retrovirus-related Pol polyprotein from transposon 17.6-like Protein"/>
    <property type="match status" value="1"/>
</dbReference>
<evidence type="ECO:0000256" key="5">
    <source>
        <dbReference type="ARBA" id="ARBA00022722"/>
    </source>
</evidence>
<dbReference type="GO" id="GO:0008233">
    <property type="term" value="F:peptidase activity"/>
    <property type="evidence" value="ECO:0007669"/>
    <property type="project" value="UniProtKB-KW"/>
</dbReference>
<evidence type="ECO:0000256" key="7">
    <source>
        <dbReference type="ARBA" id="ARBA00022801"/>
    </source>
</evidence>
<evidence type="ECO:0000256" key="1">
    <source>
        <dbReference type="ARBA" id="ARBA00012493"/>
    </source>
</evidence>
<dbReference type="CDD" id="cd09274">
    <property type="entry name" value="RNase_HI_RT_Ty3"/>
    <property type="match status" value="1"/>
</dbReference>
<gene>
    <name evidence="11" type="primary">pol</name>
    <name evidence="11" type="ORF">TNCV_4225761</name>
</gene>
<dbReference type="FunFam" id="3.30.70.270:FF:000020">
    <property type="entry name" value="Transposon Tf2-6 polyprotein-like Protein"/>
    <property type="match status" value="1"/>
</dbReference>
<evidence type="ECO:0000259" key="10">
    <source>
        <dbReference type="PROSITE" id="PS50878"/>
    </source>
</evidence>
<dbReference type="Pfam" id="PF00078">
    <property type="entry name" value="RVT_1"/>
    <property type="match status" value="1"/>
</dbReference>
<evidence type="ECO:0000256" key="3">
    <source>
        <dbReference type="ARBA" id="ARBA00022679"/>
    </source>
</evidence>
<dbReference type="PROSITE" id="PS50878">
    <property type="entry name" value="RT_POL"/>
    <property type="match status" value="1"/>
</dbReference>
<comment type="caution">
    <text evidence="11">The sequence shown here is derived from an EMBL/GenBank/DDBJ whole genome shotgun (WGS) entry which is preliminary data.</text>
</comment>
<keyword evidence="8" id="KW-0695">RNA-directed DNA polymerase</keyword>
<accession>A0A8X6T147</accession>
<evidence type="ECO:0000313" key="11">
    <source>
        <dbReference type="EMBL" id="GFY19212.1"/>
    </source>
</evidence>
<keyword evidence="6" id="KW-0255">Endonuclease</keyword>
<dbReference type="InterPro" id="IPR050951">
    <property type="entry name" value="Retrovirus_Pol_polyprotein"/>
</dbReference>